<evidence type="ECO:0000313" key="2">
    <source>
        <dbReference type="EMBL" id="MFC3938612.1"/>
    </source>
</evidence>
<feature type="region of interest" description="Disordered" evidence="1">
    <location>
        <begin position="1"/>
        <end position="21"/>
    </location>
</feature>
<gene>
    <name evidence="2" type="ORF">ACFOW3_28730</name>
</gene>
<feature type="compositionally biased region" description="Low complexity" evidence="1">
    <location>
        <begin position="1"/>
        <end position="15"/>
    </location>
</feature>
<keyword evidence="3" id="KW-1185">Reference proteome</keyword>
<dbReference type="Proteomes" id="UP001595693">
    <property type="component" value="Unassembled WGS sequence"/>
</dbReference>
<protein>
    <recommendedName>
        <fullName evidence="4">DUF3618 domain-containing protein</fullName>
    </recommendedName>
</protein>
<name>A0ABV8DJT5_9BURK</name>
<sequence>MATTPSSPSPMSQSVFPPPTAAQQRVLDRIALQRERLRARRAARAQSLALAQRDPGAGGMDESMALRAAGFAREHPLAVAAMAGVALVAGPRRLIRWAGVVLPMLMRLRR</sequence>
<reference evidence="3" key="1">
    <citation type="journal article" date="2019" name="Int. J. Syst. Evol. Microbiol.">
        <title>The Global Catalogue of Microorganisms (GCM) 10K type strain sequencing project: providing services to taxonomists for standard genome sequencing and annotation.</title>
        <authorList>
            <consortium name="The Broad Institute Genomics Platform"/>
            <consortium name="The Broad Institute Genome Sequencing Center for Infectious Disease"/>
            <person name="Wu L."/>
            <person name="Ma J."/>
        </authorList>
    </citation>
    <scope>NUCLEOTIDE SEQUENCE [LARGE SCALE GENOMIC DNA]</scope>
    <source>
        <strain evidence="3">CCUG 2113</strain>
    </source>
</reference>
<accession>A0ABV8DJT5</accession>
<comment type="caution">
    <text evidence="2">The sequence shown here is derived from an EMBL/GenBank/DDBJ whole genome shotgun (WGS) entry which is preliminary data.</text>
</comment>
<evidence type="ECO:0008006" key="4">
    <source>
        <dbReference type="Google" id="ProtNLM"/>
    </source>
</evidence>
<evidence type="ECO:0000313" key="3">
    <source>
        <dbReference type="Proteomes" id="UP001595693"/>
    </source>
</evidence>
<dbReference type="EMBL" id="JBHSAJ010000184">
    <property type="protein sequence ID" value="MFC3938612.1"/>
    <property type="molecule type" value="Genomic_DNA"/>
</dbReference>
<dbReference type="RefSeq" id="WP_082437338.1">
    <property type="nucleotide sequence ID" value="NZ_JAMXAX010000051.1"/>
</dbReference>
<organism evidence="2 3">
    <name type="scientific">Acidovorax facilis</name>
    <dbReference type="NCBI Taxonomy" id="12917"/>
    <lineage>
        <taxon>Bacteria</taxon>
        <taxon>Pseudomonadati</taxon>
        <taxon>Pseudomonadota</taxon>
        <taxon>Betaproteobacteria</taxon>
        <taxon>Burkholderiales</taxon>
        <taxon>Comamonadaceae</taxon>
        <taxon>Acidovorax</taxon>
    </lineage>
</organism>
<proteinExistence type="predicted"/>
<evidence type="ECO:0000256" key="1">
    <source>
        <dbReference type="SAM" id="MobiDB-lite"/>
    </source>
</evidence>